<keyword evidence="2" id="KW-0460">Magnesium</keyword>
<dbReference type="GO" id="GO:0000287">
    <property type="term" value="F:magnesium ion binding"/>
    <property type="evidence" value="ECO:0007669"/>
    <property type="project" value="UniProtKB-UniRule"/>
</dbReference>
<dbReference type="SUPFAM" id="SSF100879">
    <property type="entry name" value="Lesion bypass DNA polymerase (Y-family), little finger domain"/>
    <property type="match status" value="1"/>
</dbReference>
<dbReference type="PANTHER" id="PTHR11076">
    <property type="entry name" value="DNA REPAIR POLYMERASE UMUC / TRANSFERASE FAMILY MEMBER"/>
    <property type="match status" value="1"/>
</dbReference>
<keyword evidence="2" id="KW-0479">Metal-binding</keyword>
<protein>
    <recommendedName>
        <fullName evidence="2">DNA polymerase IV</fullName>
        <shortName evidence="2">Pol IV</shortName>
        <ecNumber evidence="2">2.7.7.7</ecNumber>
    </recommendedName>
</protein>
<accession>A0A7W5C6P1</accession>
<comment type="caution">
    <text evidence="4">The sequence shown here is derived from an EMBL/GenBank/DDBJ whole genome shotgun (WGS) entry which is preliminary data.</text>
</comment>
<evidence type="ECO:0000313" key="4">
    <source>
        <dbReference type="EMBL" id="MBB3152192.1"/>
    </source>
</evidence>
<comment type="function">
    <text evidence="2">Poorly processive, error-prone DNA polymerase involved in untargeted mutagenesis. Copies undamaged DNA at stalled replication forks, which arise in vivo from mismatched or misaligned primer ends. These misaligned primers can be extended by PolIV. Exhibits no 3'-5' exonuclease (proofreading) activity. May be involved in translesional synthesis, in conjunction with the beta clamp from PolIII.</text>
</comment>
<dbReference type="InterPro" id="IPR043128">
    <property type="entry name" value="Rev_trsase/Diguanyl_cyclase"/>
</dbReference>
<dbReference type="Gene3D" id="3.30.1490.100">
    <property type="entry name" value="DNA polymerase, Y-family, little finger domain"/>
    <property type="match status" value="1"/>
</dbReference>
<dbReference type="GO" id="GO:0009432">
    <property type="term" value="P:SOS response"/>
    <property type="evidence" value="ECO:0007669"/>
    <property type="project" value="TreeGrafter"/>
</dbReference>
<dbReference type="GO" id="GO:0003684">
    <property type="term" value="F:damaged DNA binding"/>
    <property type="evidence" value="ECO:0007669"/>
    <property type="project" value="InterPro"/>
</dbReference>
<feature type="site" description="Substrate discrimination" evidence="2">
    <location>
        <position position="95"/>
    </location>
</feature>
<keyword evidence="2" id="KW-0238">DNA-binding</keyword>
<proteinExistence type="inferred from homology"/>
<dbReference type="Gene3D" id="3.30.70.270">
    <property type="match status" value="1"/>
</dbReference>
<evidence type="ECO:0000256" key="1">
    <source>
        <dbReference type="ARBA" id="ARBA00010945"/>
    </source>
</evidence>
<dbReference type="PROSITE" id="PS50173">
    <property type="entry name" value="UMUC"/>
    <property type="match status" value="1"/>
</dbReference>
<gene>
    <name evidence="2" type="primary">dinB</name>
    <name evidence="4" type="ORF">FHS16_002238</name>
</gene>
<keyword evidence="2" id="KW-0234">DNA repair</keyword>
<dbReference type="CDD" id="cd01700">
    <property type="entry name" value="PolY_Pol_V_umuC"/>
    <property type="match status" value="1"/>
</dbReference>
<comment type="cofactor">
    <cofactor evidence="2">
        <name>Mg(2+)</name>
        <dbReference type="ChEBI" id="CHEBI:18420"/>
    </cofactor>
    <text evidence="2">Binds 2 magnesium ions per subunit.</text>
</comment>
<dbReference type="InterPro" id="IPR050116">
    <property type="entry name" value="DNA_polymerase-Y"/>
</dbReference>
<comment type="catalytic activity">
    <reaction evidence="2">
        <text>DNA(n) + a 2'-deoxyribonucleoside 5'-triphosphate = DNA(n+1) + diphosphate</text>
        <dbReference type="Rhea" id="RHEA:22508"/>
        <dbReference type="Rhea" id="RHEA-COMP:17339"/>
        <dbReference type="Rhea" id="RHEA-COMP:17340"/>
        <dbReference type="ChEBI" id="CHEBI:33019"/>
        <dbReference type="ChEBI" id="CHEBI:61560"/>
        <dbReference type="ChEBI" id="CHEBI:173112"/>
        <dbReference type="EC" id="2.7.7.7"/>
    </reaction>
</comment>
<evidence type="ECO:0000259" key="3">
    <source>
        <dbReference type="PROSITE" id="PS50173"/>
    </source>
</evidence>
<evidence type="ECO:0000256" key="2">
    <source>
        <dbReference type="HAMAP-Rule" id="MF_01113"/>
    </source>
</evidence>
<dbReference type="SUPFAM" id="SSF56672">
    <property type="entry name" value="DNA/RNA polymerases"/>
    <property type="match status" value="1"/>
</dbReference>
<feature type="active site" evidence="2">
    <location>
        <position position="187"/>
    </location>
</feature>
<dbReference type="PANTHER" id="PTHR11076:SF35">
    <property type="entry name" value="DNA REPAIR PROTEIN HOMOLOG YOBH"/>
    <property type="match status" value="1"/>
</dbReference>
<feature type="binding site" evidence="2">
    <location>
        <position position="90"/>
    </location>
    <ligand>
        <name>Mg(2+)</name>
        <dbReference type="ChEBI" id="CHEBI:18420"/>
    </ligand>
</feature>
<dbReference type="InterPro" id="IPR036775">
    <property type="entry name" value="DNA_pol_Y-fam_lit_finger_sf"/>
</dbReference>
<keyword evidence="2" id="KW-0227">DNA damage</keyword>
<evidence type="ECO:0000313" key="5">
    <source>
        <dbReference type="Proteomes" id="UP000518605"/>
    </source>
</evidence>
<dbReference type="GO" id="GO:0006261">
    <property type="term" value="P:DNA-templated DNA replication"/>
    <property type="evidence" value="ECO:0007669"/>
    <property type="project" value="UniProtKB-UniRule"/>
</dbReference>
<dbReference type="InterPro" id="IPR022880">
    <property type="entry name" value="DNApol_IV"/>
</dbReference>
<dbReference type="GO" id="GO:0003887">
    <property type="term" value="F:DNA-directed DNA polymerase activity"/>
    <property type="evidence" value="ECO:0007669"/>
    <property type="project" value="UniProtKB-UniRule"/>
</dbReference>
<sequence length="500" mass="56819">MRITYIIRTGVLFSKEGITVFKKLIVCVWFIGAQRRSSRNEGFDYSPLESTYLKMLCMEHDTQRVFWIKNILTKELVKRLHGKKVIMLADCQSFYASVEKAERPEYRDLPVVVAGDPERRSGIILAACPIAKSYGITTAERLGESISKCPNLVIIRPRMQLYIDISLMITRIYQSFTDLVECYSIDEQFLDVTGSLHLYGSPEELARIIQNRIQAETGIYTRFGIAENKILAKTACDNYAKKNESGIYVLSKEKLHETLWTLPVTKMFMVGSRMTRHFNAMGMETIGTVAETPLEKLKLMMRRKFGKNSDINAELYWRIANGIDDSPVTPGTHQVAPKTVGHMMTLPRDYGKLEEIKVVLLELTELVCQRCRGKGYMGHVVSVGCMGADYDRPTGFSRQMKMDDPTNVTNQVYRAAVELLVRHWDGHPVRKVGISLSQFSDDNEYQLSLFDPHREKTMALERATDALKEKYGDSVILRAVSVSPAGQALHRSEKIGGHYK</sequence>
<dbReference type="InterPro" id="IPR001126">
    <property type="entry name" value="UmuC"/>
</dbReference>
<keyword evidence="2" id="KW-0235">DNA replication</keyword>
<dbReference type="GO" id="GO:0005829">
    <property type="term" value="C:cytosol"/>
    <property type="evidence" value="ECO:0007669"/>
    <property type="project" value="TreeGrafter"/>
</dbReference>
<comment type="similarity">
    <text evidence="1 2">Belongs to the DNA polymerase type-Y family.</text>
</comment>
<dbReference type="InterPro" id="IPR017961">
    <property type="entry name" value="DNA_pol_Y-fam_little_finger"/>
</dbReference>
<dbReference type="GO" id="GO:0006281">
    <property type="term" value="P:DNA repair"/>
    <property type="evidence" value="ECO:0007669"/>
    <property type="project" value="UniProtKB-UniRule"/>
</dbReference>
<organism evidence="4 5">
    <name type="scientific">Paenibacillus endophyticus</name>
    <dbReference type="NCBI Taxonomy" id="1294268"/>
    <lineage>
        <taxon>Bacteria</taxon>
        <taxon>Bacillati</taxon>
        <taxon>Bacillota</taxon>
        <taxon>Bacilli</taxon>
        <taxon>Bacillales</taxon>
        <taxon>Paenibacillaceae</taxon>
        <taxon>Paenibacillus</taxon>
    </lineage>
</organism>
<dbReference type="EC" id="2.7.7.7" evidence="2"/>
<comment type="subunit">
    <text evidence="2">Monomer.</text>
</comment>
<reference evidence="4 5" key="1">
    <citation type="submission" date="2020-08" db="EMBL/GenBank/DDBJ databases">
        <title>Genomic Encyclopedia of Type Strains, Phase III (KMG-III): the genomes of soil and plant-associated and newly described type strains.</title>
        <authorList>
            <person name="Whitman W."/>
        </authorList>
    </citation>
    <scope>NUCLEOTIDE SEQUENCE [LARGE SCALE GENOMIC DNA]</scope>
    <source>
        <strain evidence="4 5">CECT 8234</strain>
    </source>
</reference>
<dbReference type="InterPro" id="IPR043502">
    <property type="entry name" value="DNA/RNA_pol_sf"/>
</dbReference>
<dbReference type="EMBL" id="JACHXW010000005">
    <property type="protein sequence ID" value="MBB3152192.1"/>
    <property type="molecule type" value="Genomic_DNA"/>
</dbReference>
<keyword evidence="2 4" id="KW-0808">Transferase</keyword>
<feature type="binding site" evidence="2">
    <location>
        <position position="186"/>
    </location>
    <ligand>
        <name>Mg(2+)</name>
        <dbReference type="ChEBI" id="CHEBI:18420"/>
    </ligand>
</feature>
<keyword evidence="5" id="KW-1185">Reference proteome</keyword>
<name>A0A7W5C6P1_9BACL</name>
<feature type="domain" description="UmuC" evidence="3">
    <location>
        <begin position="86"/>
        <end position="271"/>
    </location>
</feature>
<dbReference type="NCBIfam" id="NF002848">
    <property type="entry name" value="PRK03103.1"/>
    <property type="match status" value="1"/>
</dbReference>
<dbReference type="Gene3D" id="1.10.150.20">
    <property type="entry name" value="5' to 3' exonuclease, C-terminal subdomain"/>
    <property type="match status" value="1"/>
</dbReference>
<comment type="subcellular location">
    <subcellularLocation>
        <location evidence="2">Cytoplasm</location>
    </subcellularLocation>
</comment>
<dbReference type="Proteomes" id="UP000518605">
    <property type="component" value="Unassembled WGS sequence"/>
</dbReference>
<keyword evidence="2" id="KW-0239">DNA-directed DNA polymerase</keyword>
<dbReference type="GO" id="GO:0042276">
    <property type="term" value="P:error-prone translesion synthesis"/>
    <property type="evidence" value="ECO:0007669"/>
    <property type="project" value="TreeGrafter"/>
</dbReference>
<dbReference type="AlphaFoldDB" id="A0A7W5C6P1"/>
<dbReference type="Pfam" id="PF11799">
    <property type="entry name" value="IMS_C"/>
    <property type="match status" value="1"/>
</dbReference>
<dbReference type="Gene3D" id="3.40.1170.60">
    <property type="match status" value="1"/>
</dbReference>
<keyword evidence="2" id="KW-0963">Cytoplasm</keyword>
<keyword evidence="2" id="KW-0515">Mutator protein</keyword>
<keyword evidence="2 4" id="KW-0548">Nucleotidyltransferase</keyword>
<dbReference type="Pfam" id="PF00817">
    <property type="entry name" value="IMS"/>
    <property type="match status" value="1"/>
</dbReference>
<dbReference type="HAMAP" id="MF_01113">
    <property type="entry name" value="DNApol_IV"/>
    <property type="match status" value="1"/>
</dbReference>